<dbReference type="KEGG" id="ccb:Clocel_3500"/>
<dbReference type="EMBL" id="CP002160">
    <property type="protein sequence ID" value="ADL53176.1"/>
    <property type="molecule type" value="Genomic_DNA"/>
</dbReference>
<dbReference type="Pfam" id="PF04055">
    <property type="entry name" value="Radical_SAM"/>
    <property type="match status" value="1"/>
</dbReference>
<protein>
    <submittedName>
        <fullName evidence="6">Elongator protein 3/MiaB/NifB</fullName>
    </submittedName>
</protein>
<dbReference type="GO" id="GO:0003824">
    <property type="term" value="F:catalytic activity"/>
    <property type="evidence" value="ECO:0007669"/>
    <property type="project" value="InterPro"/>
</dbReference>
<feature type="domain" description="Radical SAM core" evidence="5">
    <location>
        <begin position="130"/>
        <end position="366"/>
    </location>
</feature>
<dbReference type="SUPFAM" id="SSF102114">
    <property type="entry name" value="Radical SAM enzymes"/>
    <property type="match status" value="1"/>
</dbReference>
<proteinExistence type="predicted"/>
<dbReference type="STRING" id="573061.Clocel_3500"/>
<dbReference type="InterPro" id="IPR013785">
    <property type="entry name" value="Aldolase_TIM"/>
</dbReference>
<dbReference type="Proteomes" id="UP000002730">
    <property type="component" value="Chromosome"/>
</dbReference>
<keyword evidence="1" id="KW-0949">S-adenosyl-L-methionine</keyword>
<keyword evidence="2" id="KW-0479">Metal-binding</keyword>
<sequence length="392" mass="44138">MSTDERKTVLYEELRLKNQLLVEGINVDPDIFKNLDLGGTIKEQVNALFAVDHHGHTGIDFPACIILPKGFRVGFHWDKGSQYSLKYNDGRFQLFDGDKLIIDKVIFEKRPNYYSLKTSDGTSMATVAQDYGYNHVFVAYSNECALKDKGKDCLFCNINATKDLYAESQNIKWKTAKQIGETVAAAYKEGNNKVTISGGFIPERREVDYYIDVAEAIKEYTGLQDFNGTATIGAPLDFSVFDKYKEAGYRTVAINLEVWDENIFKTICPGKSEECGGRENWLNAIEYALKVFGKFKVRSTFVSGLEPKSSILEAVEYLVSRGVIASPSQWNVNVGSALEGHRTPRPEWHFEVATKTVAIYRKYGVTWDELNDANASADTLIHDIFRVEEGLV</sequence>
<accession>D9SVW5</accession>
<dbReference type="eggNOG" id="COG0502">
    <property type="taxonomic scope" value="Bacteria"/>
</dbReference>
<evidence type="ECO:0000256" key="2">
    <source>
        <dbReference type="ARBA" id="ARBA00022723"/>
    </source>
</evidence>
<dbReference type="InterPro" id="IPR058240">
    <property type="entry name" value="rSAM_sf"/>
</dbReference>
<dbReference type="NCBIfam" id="NF045502">
    <property type="entry name" value="variant_rSAM"/>
    <property type="match status" value="1"/>
</dbReference>
<evidence type="ECO:0000256" key="4">
    <source>
        <dbReference type="ARBA" id="ARBA00023014"/>
    </source>
</evidence>
<dbReference type="SMART" id="SM00729">
    <property type="entry name" value="Elp3"/>
    <property type="match status" value="1"/>
</dbReference>
<organism evidence="6 7">
    <name type="scientific">Clostridium cellulovorans (strain ATCC 35296 / DSM 3052 / OCM 3 / 743B)</name>
    <dbReference type="NCBI Taxonomy" id="573061"/>
    <lineage>
        <taxon>Bacteria</taxon>
        <taxon>Bacillati</taxon>
        <taxon>Bacillota</taxon>
        <taxon>Clostridia</taxon>
        <taxon>Eubacteriales</taxon>
        <taxon>Clostridiaceae</taxon>
        <taxon>Clostridium</taxon>
    </lineage>
</organism>
<dbReference type="SFLD" id="SFLDS00029">
    <property type="entry name" value="Radical_SAM"/>
    <property type="match status" value="1"/>
</dbReference>
<evidence type="ECO:0000313" key="6">
    <source>
        <dbReference type="EMBL" id="ADL53176.1"/>
    </source>
</evidence>
<dbReference type="Gene3D" id="3.20.20.70">
    <property type="entry name" value="Aldolase class I"/>
    <property type="match status" value="1"/>
</dbReference>
<dbReference type="InterPro" id="IPR006638">
    <property type="entry name" value="Elp3/MiaA/NifB-like_rSAM"/>
</dbReference>
<dbReference type="GO" id="GO:0046872">
    <property type="term" value="F:metal ion binding"/>
    <property type="evidence" value="ECO:0007669"/>
    <property type="project" value="UniProtKB-KW"/>
</dbReference>
<keyword evidence="3" id="KW-0408">Iron</keyword>
<evidence type="ECO:0000259" key="5">
    <source>
        <dbReference type="PROSITE" id="PS51918"/>
    </source>
</evidence>
<dbReference type="InterPro" id="IPR007197">
    <property type="entry name" value="rSAM"/>
</dbReference>
<keyword evidence="7" id="KW-1185">Reference proteome</keyword>
<evidence type="ECO:0000313" key="7">
    <source>
        <dbReference type="Proteomes" id="UP000002730"/>
    </source>
</evidence>
<dbReference type="PROSITE" id="PS51918">
    <property type="entry name" value="RADICAL_SAM"/>
    <property type="match status" value="1"/>
</dbReference>
<keyword evidence="4" id="KW-0411">Iron-sulfur</keyword>
<dbReference type="AlphaFoldDB" id="D9SVW5"/>
<name>D9SVW5_CLOC7</name>
<reference evidence="6 7" key="1">
    <citation type="submission" date="2010-08" db="EMBL/GenBank/DDBJ databases">
        <title>Complete sequence of Clostridium cellulovorans 743B.</title>
        <authorList>
            <consortium name="US DOE Joint Genome Institute"/>
            <person name="Lucas S."/>
            <person name="Copeland A."/>
            <person name="Lapidus A."/>
            <person name="Cheng J.-F."/>
            <person name="Bruce D."/>
            <person name="Goodwin L."/>
            <person name="Pitluck S."/>
            <person name="Chertkov O."/>
            <person name="Detter J.C."/>
            <person name="Han C."/>
            <person name="Tapia R."/>
            <person name="Land M."/>
            <person name="Hauser L."/>
            <person name="Chang Y.-J."/>
            <person name="Jeffries C."/>
            <person name="Kyrpides N."/>
            <person name="Ivanova N."/>
            <person name="Mikhailova N."/>
            <person name="Hemme C.L."/>
            <person name="Woyke T."/>
        </authorList>
    </citation>
    <scope>NUCLEOTIDE SEQUENCE [LARGE SCALE GENOMIC DNA]</scope>
    <source>
        <strain evidence="7">ATCC 35296 / DSM 3052 / OCM 3 / 743B</strain>
    </source>
</reference>
<evidence type="ECO:0000256" key="1">
    <source>
        <dbReference type="ARBA" id="ARBA00022691"/>
    </source>
</evidence>
<dbReference type="HOGENOM" id="CLU_054532_0_0_9"/>
<evidence type="ECO:0000256" key="3">
    <source>
        <dbReference type="ARBA" id="ARBA00023004"/>
    </source>
</evidence>
<gene>
    <name evidence="6" type="ordered locus">Clocel_3500</name>
</gene>
<dbReference type="RefSeq" id="WP_010073578.1">
    <property type="nucleotide sequence ID" value="NC_014393.1"/>
</dbReference>
<dbReference type="OrthoDB" id="5391057at2"/>
<dbReference type="GO" id="GO:0051536">
    <property type="term" value="F:iron-sulfur cluster binding"/>
    <property type="evidence" value="ECO:0007669"/>
    <property type="project" value="UniProtKB-KW"/>
</dbReference>